<dbReference type="NCBIfam" id="TIGR00275">
    <property type="entry name" value="aminoacetone oxidase family FAD-binding enzyme"/>
    <property type="match status" value="1"/>
</dbReference>
<dbReference type="SUPFAM" id="SSF160996">
    <property type="entry name" value="HI0933 insert domain-like"/>
    <property type="match status" value="1"/>
</dbReference>
<dbReference type="PANTHER" id="PTHR42887">
    <property type="entry name" value="OS12G0638800 PROTEIN"/>
    <property type="match status" value="1"/>
</dbReference>
<dbReference type="Gene3D" id="1.10.8.260">
    <property type="entry name" value="HI0933 insert domain-like"/>
    <property type="match status" value="1"/>
</dbReference>
<evidence type="ECO:0000259" key="5">
    <source>
        <dbReference type="Pfam" id="PF22780"/>
    </source>
</evidence>
<gene>
    <name evidence="6" type="ORF">Q9312_00250</name>
</gene>
<evidence type="ECO:0000256" key="3">
    <source>
        <dbReference type="ARBA" id="ARBA00022827"/>
    </source>
</evidence>
<evidence type="ECO:0000256" key="1">
    <source>
        <dbReference type="ARBA" id="ARBA00001974"/>
    </source>
</evidence>
<keyword evidence="6" id="KW-0560">Oxidoreductase</keyword>
<name>A0AA51RTK1_9GAMM</name>
<evidence type="ECO:0000313" key="6">
    <source>
        <dbReference type="EMBL" id="WMS87376.1"/>
    </source>
</evidence>
<dbReference type="PRINTS" id="PR00411">
    <property type="entry name" value="PNDRDTASEI"/>
</dbReference>
<dbReference type="EC" id="1.14.13.-" evidence="6"/>
<keyword evidence="2" id="KW-0285">Flavoprotein</keyword>
<accession>A0AA51RTK1</accession>
<dbReference type="Gene3D" id="2.40.30.10">
    <property type="entry name" value="Translation factors"/>
    <property type="match status" value="1"/>
</dbReference>
<dbReference type="SUPFAM" id="SSF51905">
    <property type="entry name" value="FAD/NAD(P)-binding domain"/>
    <property type="match status" value="1"/>
</dbReference>
<evidence type="ECO:0000256" key="2">
    <source>
        <dbReference type="ARBA" id="ARBA00022630"/>
    </source>
</evidence>
<evidence type="ECO:0000259" key="4">
    <source>
        <dbReference type="Pfam" id="PF03486"/>
    </source>
</evidence>
<dbReference type="EMBL" id="CP133548">
    <property type="protein sequence ID" value="WMS87376.1"/>
    <property type="molecule type" value="Genomic_DNA"/>
</dbReference>
<dbReference type="Pfam" id="PF03486">
    <property type="entry name" value="HI0933_like"/>
    <property type="match status" value="1"/>
</dbReference>
<dbReference type="InterPro" id="IPR004792">
    <property type="entry name" value="BaiN-like"/>
</dbReference>
<dbReference type="InterPro" id="IPR055178">
    <property type="entry name" value="RsdA/BaiN/AoA(So)-like_dom"/>
</dbReference>
<keyword evidence="3" id="KW-0274">FAD</keyword>
<dbReference type="PRINTS" id="PR00368">
    <property type="entry name" value="FADPNR"/>
</dbReference>
<dbReference type="KEGG" id="plei:Q9312_00250"/>
<sequence length="393" mass="42957">MKSFDVVIIGAGAAGLMCAISAGSRGKSVLVLEHARKVGRKILMSGGGRCNFTNMYTEPDNFLSQNPHFCKSALSQFTQWDFIAMVEKHGIPYHEKTLGQLFCDNSSKDIVDLLLSECQAVSVDIRTRAEVTAIEPLASGFQVNCGSQSFRGQSLVVATGGLSIPSMGPHGFGYKIAEQLGLSMVKTRAALVPFVMDKQWQSCFSELSGSSLDVVATAGHQSFREGMLFTHKGLSGPAILQISSYWRSGEKVTLDLLPNTDIAAELITARESSPNIYLRTWLARLVTKRMAEAFCRHWFEDLPLHQLSNKKIQEIATKINHLSIMPNSTEGYKTAEVTLGGVNTDHLSSKSMMVQDIPGLYFIGETVDVTGHLGGFNFQWAWASGWAAGQHLE</sequence>
<evidence type="ECO:0000313" key="7">
    <source>
        <dbReference type="Proteomes" id="UP001239782"/>
    </source>
</evidence>
<feature type="domain" description="RsdA/BaiN/AoA(So)-like insert" evidence="5">
    <location>
        <begin position="188"/>
        <end position="337"/>
    </location>
</feature>
<dbReference type="RefSeq" id="WP_309202517.1">
    <property type="nucleotide sequence ID" value="NZ_CP133548.1"/>
</dbReference>
<dbReference type="InterPro" id="IPR057661">
    <property type="entry name" value="RsdA/BaiN/AoA(So)_Rossmann"/>
</dbReference>
<reference evidence="6 7" key="1">
    <citation type="submission" date="2023-08" db="EMBL/GenBank/DDBJ databases">
        <title>Pleionea litopenaei sp. nov., isolated from stomach of juvenile Litopenaeus vannamei.</title>
        <authorList>
            <person name="Rho A.M."/>
            <person name="Hwang C.Y."/>
        </authorList>
    </citation>
    <scope>NUCLEOTIDE SEQUENCE [LARGE SCALE GENOMIC DNA]</scope>
    <source>
        <strain evidence="6 7">HL-JVS1</strain>
    </source>
</reference>
<feature type="domain" description="RsdA/BaiN/AoA(So)-like Rossmann fold-like" evidence="4">
    <location>
        <begin position="5"/>
        <end position="390"/>
    </location>
</feature>
<dbReference type="GO" id="GO:0016491">
    <property type="term" value="F:oxidoreductase activity"/>
    <property type="evidence" value="ECO:0007669"/>
    <property type="project" value="UniProtKB-KW"/>
</dbReference>
<proteinExistence type="predicted"/>
<keyword evidence="7" id="KW-1185">Reference proteome</keyword>
<dbReference type="InterPro" id="IPR023166">
    <property type="entry name" value="BaiN-like_dom_sf"/>
</dbReference>
<dbReference type="PANTHER" id="PTHR42887:SF2">
    <property type="entry name" value="OS12G0638800 PROTEIN"/>
    <property type="match status" value="1"/>
</dbReference>
<dbReference type="InterPro" id="IPR036188">
    <property type="entry name" value="FAD/NAD-bd_sf"/>
</dbReference>
<protein>
    <submittedName>
        <fullName evidence="6">NAD(P)/FAD-dependent oxidoreductase</fullName>
        <ecNumber evidence="6">1.14.13.-</ecNumber>
    </submittedName>
</protein>
<dbReference type="Proteomes" id="UP001239782">
    <property type="component" value="Chromosome"/>
</dbReference>
<organism evidence="6 7">
    <name type="scientific">Pleionea litopenaei</name>
    <dbReference type="NCBI Taxonomy" id="3070815"/>
    <lineage>
        <taxon>Bacteria</taxon>
        <taxon>Pseudomonadati</taxon>
        <taxon>Pseudomonadota</taxon>
        <taxon>Gammaproteobacteria</taxon>
        <taxon>Oceanospirillales</taxon>
        <taxon>Pleioneaceae</taxon>
        <taxon>Pleionea</taxon>
    </lineage>
</organism>
<dbReference type="Pfam" id="PF22780">
    <property type="entry name" value="HI0933_like_1st"/>
    <property type="match status" value="1"/>
</dbReference>
<comment type="cofactor">
    <cofactor evidence="1">
        <name>FAD</name>
        <dbReference type="ChEBI" id="CHEBI:57692"/>
    </cofactor>
</comment>
<dbReference type="AlphaFoldDB" id="A0AA51RTK1"/>
<dbReference type="Gene3D" id="3.50.50.60">
    <property type="entry name" value="FAD/NAD(P)-binding domain"/>
    <property type="match status" value="1"/>
</dbReference>